<reference evidence="6 7" key="1">
    <citation type="submission" date="2023-03" db="EMBL/GenBank/DDBJ databases">
        <title>Genome insight into feeding habits of ladybird beetles.</title>
        <authorList>
            <person name="Li H.-S."/>
            <person name="Huang Y.-H."/>
            <person name="Pang H."/>
        </authorList>
    </citation>
    <scope>NUCLEOTIDE SEQUENCE [LARGE SCALE GENOMIC DNA]</scope>
    <source>
        <strain evidence="6">SYSU_2023b</strain>
        <tissue evidence="6">Whole body</tissue>
    </source>
</reference>
<evidence type="ECO:0000313" key="7">
    <source>
        <dbReference type="Proteomes" id="UP001431783"/>
    </source>
</evidence>
<dbReference type="SUPFAM" id="SSF53756">
    <property type="entry name" value="UDP-Glycosyltransferase/glycogen phosphorylase"/>
    <property type="match status" value="1"/>
</dbReference>
<evidence type="ECO:0008006" key="8">
    <source>
        <dbReference type="Google" id="ProtNLM"/>
    </source>
</evidence>
<accession>A0AAW1V8X2</accession>
<name>A0AAW1V8X2_9CUCU</name>
<evidence type="ECO:0000256" key="5">
    <source>
        <dbReference type="SAM" id="SignalP"/>
    </source>
</evidence>
<evidence type="ECO:0000256" key="1">
    <source>
        <dbReference type="ARBA" id="ARBA00009995"/>
    </source>
</evidence>
<organism evidence="6 7">
    <name type="scientific">Henosepilachna vigintioctopunctata</name>
    <dbReference type="NCBI Taxonomy" id="420089"/>
    <lineage>
        <taxon>Eukaryota</taxon>
        <taxon>Metazoa</taxon>
        <taxon>Ecdysozoa</taxon>
        <taxon>Arthropoda</taxon>
        <taxon>Hexapoda</taxon>
        <taxon>Insecta</taxon>
        <taxon>Pterygota</taxon>
        <taxon>Neoptera</taxon>
        <taxon>Endopterygota</taxon>
        <taxon>Coleoptera</taxon>
        <taxon>Polyphaga</taxon>
        <taxon>Cucujiformia</taxon>
        <taxon>Coccinelloidea</taxon>
        <taxon>Coccinellidae</taxon>
        <taxon>Epilachninae</taxon>
        <taxon>Epilachnini</taxon>
        <taxon>Henosepilachna</taxon>
    </lineage>
</organism>
<comment type="caution">
    <text evidence="6">The sequence shown here is derived from an EMBL/GenBank/DDBJ whole genome shotgun (WGS) entry which is preliminary data.</text>
</comment>
<evidence type="ECO:0000313" key="6">
    <source>
        <dbReference type="EMBL" id="KAK9888374.1"/>
    </source>
</evidence>
<keyword evidence="4" id="KW-0472">Membrane</keyword>
<evidence type="ECO:0000256" key="3">
    <source>
        <dbReference type="ARBA" id="ARBA00022679"/>
    </source>
</evidence>
<gene>
    <name evidence="6" type="ORF">WA026_000626</name>
</gene>
<dbReference type="GO" id="GO:0008194">
    <property type="term" value="F:UDP-glycosyltransferase activity"/>
    <property type="evidence" value="ECO:0007669"/>
    <property type="project" value="InterPro"/>
</dbReference>
<sequence length="514" mass="58782">MRACIILSLVLILPLERVENAKILSVLPLPTVSHFIMFRRLFEELTLRGHEVDVVTPFRESRKVPGLNIIPIEMPAIYEKFSTFTMEILRSLSVHSLMPMQFADHVNLCEVCFAPDAMKNIRDGGPKYDLIILEIFSLDCLFGYAHALQTPVVSITSSVDLPFGSSRIGNPDNPAYISNYFGTAVPNMSLLERLHNVFTVVQVKLMHFWILQEQEKEAKKFFGEDLPPLNEIIANSSLLLVNSHFSSNQARPTVPNFIEVGGLHIDEPKSLEKQFSDFIGNSSFIYFGLGTYASAETLPIQKLQNICNVLEELNHKVIWKVDAKKLPKNLIVPKNIFIVKWVPQLDILCHPNILFFITHNGLMGTQEAVYCGVPMLSIPTFSDQFLNAKTMVKKGLALELNLEYLTKQEVQLKMRELIENPKFKENAARLSQQFKDRPRKPLDEAVYWIEYVLRHKGAPQLQSDAINLYWYQYYLLDVLVIILSLMSILLGTVYIIIRKLINISFRKNTKDKVL</sequence>
<dbReference type="AlphaFoldDB" id="A0AAW1V8X2"/>
<dbReference type="Gene3D" id="3.40.50.2000">
    <property type="entry name" value="Glycogen Phosphorylase B"/>
    <property type="match status" value="2"/>
</dbReference>
<comment type="similarity">
    <text evidence="1">Belongs to the UDP-glycosyltransferase family.</text>
</comment>
<protein>
    <recommendedName>
        <fullName evidence="8">UDP-glucuronosyltransferase</fullName>
    </recommendedName>
</protein>
<dbReference type="InterPro" id="IPR050271">
    <property type="entry name" value="UDP-glycosyltransferase"/>
</dbReference>
<keyword evidence="4" id="KW-0812">Transmembrane</keyword>
<feature type="chain" id="PRO_5043946104" description="UDP-glucuronosyltransferase" evidence="5">
    <location>
        <begin position="21"/>
        <end position="514"/>
    </location>
</feature>
<dbReference type="PANTHER" id="PTHR48043">
    <property type="entry name" value="EG:EG0003.4 PROTEIN-RELATED"/>
    <property type="match status" value="1"/>
</dbReference>
<evidence type="ECO:0000256" key="4">
    <source>
        <dbReference type="SAM" id="Phobius"/>
    </source>
</evidence>
<keyword evidence="7" id="KW-1185">Reference proteome</keyword>
<dbReference type="CDD" id="cd03784">
    <property type="entry name" value="GT1_Gtf-like"/>
    <property type="match status" value="1"/>
</dbReference>
<keyword evidence="4" id="KW-1133">Transmembrane helix</keyword>
<dbReference type="EMBL" id="JARQZJ010000121">
    <property type="protein sequence ID" value="KAK9888374.1"/>
    <property type="molecule type" value="Genomic_DNA"/>
</dbReference>
<dbReference type="FunFam" id="3.40.50.2000:FF:000189">
    <property type="entry name" value="UDP-glucuronosyltransferase 2B14-like Protein"/>
    <property type="match status" value="1"/>
</dbReference>
<dbReference type="PANTHER" id="PTHR48043:SF145">
    <property type="entry name" value="FI06409P-RELATED"/>
    <property type="match status" value="1"/>
</dbReference>
<dbReference type="InterPro" id="IPR002213">
    <property type="entry name" value="UDP_glucos_trans"/>
</dbReference>
<feature type="signal peptide" evidence="5">
    <location>
        <begin position="1"/>
        <end position="20"/>
    </location>
</feature>
<keyword evidence="5" id="KW-0732">Signal</keyword>
<dbReference type="Pfam" id="PF00201">
    <property type="entry name" value="UDPGT"/>
    <property type="match status" value="1"/>
</dbReference>
<dbReference type="Proteomes" id="UP001431783">
    <property type="component" value="Unassembled WGS sequence"/>
</dbReference>
<proteinExistence type="inferred from homology"/>
<keyword evidence="2" id="KW-0328">Glycosyltransferase</keyword>
<feature type="transmembrane region" description="Helical" evidence="4">
    <location>
        <begin position="473"/>
        <end position="497"/>
    </location>
</feature>
<evidence type="ECO:0000256" key="2">
    <source>
        <dbReference type="ARBA" id="ARBA00022676"/>
    </source>
</evidence>
<keyword evidence="3" id="KW-0808">Transferase</keyword>